<protein>
    <submittedName>
        <fullName evidence="2">Uncharacterized protein</fullName>
    </submittedName>
</protein>
<organism evidence="2 3">
    <name type="scientific">Sinorhizobium kostiense</name>
    <dbReference type="NCBI Taxonomy" id="76747"/>
    <lineage>
        <taxon>Bacteria</taxon>
        <taxon>Pseudomonadati</taxon>
        <taxon>Pseudomonadota</taxon>
        <taxon>Alphaproteobacteria</taxon>
        <taxon>Hyphomicrobiales</taxon>
        <taxon>Rhizobiaceae</taxon>
        <taxon>Sinorhizobium/Ensifer group</taxon>
        <taxon>Sinorhizobium</taxon>
    </lineage>
</organism>
<gene>
    <name evidence="2" type="ORF">J2Z31_004926</name>
</gene>
<keyword evidence="3" id="KW-1185">Reference proteome</keyword>
<reference evidence="2 3" key="1">
    <citation type="submission" date="2021-03" db="EMBL/GenBank/DDBJ databases">
        <title>Genomic Encyclopedia of Type Strains, Phase IV (KMG-IV): sequencing the most valuable type-strain genomes for metagenomic binning, comparative biology and taxonomic classification.</title>
        <authorList>
            <person name="Goeker M."/>
        </authorList>
    </citation>
    <scope>NUCLEOTIDE SEQUENCE [LARGE SCALE GENOMIC DNA]</scope>
    <source>
        <strain evidence="2 3">DSM 13372</strain>
    </source>
</reference>
<evidence type="ECO:0000313" key="3">
    <source>
        <dbReference type="Proteomes" id="UP000730739"/>
    </source>
</evidence>
<proteinExistence type="predicted"/>
<sequence length="79" mass="9191">MKSVLNQGRRQRRTLRQLPRRENFSAVQGDAAELKIGFRKRGALTCCQDGALDRLGVRRDRRRCKKSSRHQRQAGAREK</sequence>
<evidence type="ECO:0000256" key="1">
    <source>
        <dbReference type="SAM" id="MobiDB-lite"/>
    </source>
</evidence>
<comment type="caution">
    <text evidence="2">The sequence shown here is derived from an EMBL/GenBank/DDBJ whole genome shotgun (WGS) entry which is preliminary data.</text>
</comment>
<dbReference type="Proteomes" id="UP000730739">
    <property type="component" value="Unassembled WGS sequence"/>
</dbReference>
<accession>A0ABS4R675</accession>
<feature type="region of interest" description="Disordered" evidence="1">
    <location>
        <begin position="1"/>
        <end position="21"/>
    </location>
</feature>
<name>A0ABS4R675_9HYPH</name>
<dbReference type="EMBL" id="JAGILA010000008">
    <property type="protein sequence ID" value="MBP2238389.1"/>
    <property type="molecule type" value="Genomic_DNA"/>
</dbReference>
<evidence type="ECO:0000313" key="2">
    <source>
        <dbReference type="EMBL" id="MBP2238389.1"/>
    </source>
</evidence>